<evidence type="ECO:0000313" key="1">
    <source>
        <dbReference type="EMBL" id="KAF5801829.1"/>
    </source>
</evidence>
<protein>
    <submittedName>
        <fullName evidence="1">Uncharacterized protein</fullName>
    </submittedName>
</protein>
<sequence length="59" mass="7022">MALSSQRRRLVYVSHFPKVLVVFWRRIEVHVVWYFGNNYISSITFATSRSSSPRNFDRG</sequence>
<reference evidence="1" key="2">
    <citation type="submission" date="2020-06" db="EMBL/GenBank/DDBJ databases">
        <title>Helianthus annuus Genome sequencing and assembly Release 2.</title>
        <authorList>
            <person name="Gouzy J."/>
            <person name="Langlade N."/>
            <person name="Munos S."/>
        </authorList>
    </citation>
    <scope>NUCLEOTIDE SEQUENCE</scope>
    <source>
        <tissue evidence="1">Leaves</tissue>
    </source>
</reference>
<keyword evidence="2" id="KW-1185">Reference proteome</keyword>
<reference evidence="1" key="1">
    <citation type="journal article" date="2017" name="Nature">
        <title>The sunflower genome provides insights into oil metabolism, flowering and Asterid evolution.</title>
        <authorList>
            <person name="Badouin H."/>
            <person name="Gouzy J."/>
            <person name="Grassa C.J."/>
            <person name="Murat F."/>
            <person name="Staton S.E."/>
            <person name="Cottret L."/>
            <person name="Lelandais-Briere C."/>
            <person name="Owens G.L."/>
            <person name="Carrere S."/>
            <person name="Mayjonade B."/>
            <person name="Legrand L."/>
            <person name="Gill N."/>
            <person name="Kane N.C."/>
            <person name="Bowers J.E."/>
            <person name="Hubner S."/>
            <person name="Bellec A."/>
            <person name="Berard A."/>
            <person name="Berges H."/>
            <person name="Blanchet N."/>
            <person name="Boniface M.C."/>
            <person name="Brunel D."/>
            <person name="Catrice O."/>
            <person name="Chaidir N."/>
            <person name="Claudel C."/>
            <person name="Donnadieu C."/>
            <person name="Faraut T."/>
            <person name="Fievet G."/>
            <person name="Helmstetter N."/>
            <person name="King M."/>
            <person name="Knapp S.J."/>
            <person name="Lai Z."/>
            <person name="Le Paslier M.C."/>
            <person name="Lippi Y."/>
            <person name="Lorenzon L."/>
            <person name="Mandel J.R."/>
            <person name="Marage G."/>
            <person name="Marchand G."/>
            <person name="Marquand E."/>
            <person name="Bret-Mestries E."/>
            <person name="Morien E."/>
            <person name="Nambeesan S."/>
            <person name="Nguyen T."/>
            <person name="Pegot-Espagnet P."/>
            <person name="Pouilly N."/>
            <person name="Raftis F."/>
            <person name="Sallet E."/>
            <person name="Schiex T."/>
            <person name="Thomas J."/>
            <person name="Vandecasteele C."/>
            <person name="Vares D."/>
            <person name="Vear F."/>
            <person name="Vautrin S."/>
            <person name="Crespi M."/>
            <person name="Mangin B."/>
            <person name="Burke J.M."/>
            <person name="Salse J."/>
            <person name="Munos S."/>
            <person name="Vincourt P."/>
            <person name="Rieseberg L.H."/>
            <person name="Langlade N.B."/>
        </authorList>
    </citation>
    <scope>NUCLEOTIDE SEQUENCE</scope>
    <source>
        <tissue evidence="1">Leaves</tissue>
    </source>
</reference>
<dbReference type="AlphaFoldDB" id="A0A9K3NIU5"/>
<gene>
    <name evidence="1" type="ORF">HanXRQr2_Chr06g0252611</name>
</gene>
<dbReference type="Proteomes" id="UP000215914">
    <property type="component" value="Unassembled WGS sequence"/>
</dbReference>
<name>A0A9K3NIU5_HELAN</name>
<organism evidence="1 2">
    <name type="scientific">Helianthus annuus</name>
    <name type="common">Common sunflower</name>
    <dbReference type="NCBI Taxonomy" id="4232"/>
    <lineage>
        <taxon>Eukaryota</taxon>
        <taxon>Viridiplantae</taxon>
        <taxon>Streptophyta</taxon>
        <taxon>Embryophyta</taxon>
        <taxon>Tracheophyta</taxon>
        <taxon>Spermatophyta</taxon>
        <taxon>Magnoliopsida</taxon>
        <taxon>eudicotyledons</taxon>
        <taxon>Gunneridae</taxon>
        <taxon>Pentapetalae</taxon>
        <taxon>asterids</taxon>
        <taxon>campanulids</taxon>
        <taxon>Asterales</taxon>
        <taxon>Asteraceae</taxon>
        <taxon>Asteroideae</taxon>
        <taxon>Heliantheae alliance</taxon>
        <taxon>Heliantheae</taxon>
        <taxon>Helianthus</taxon>
    </lineage>
</organism>
<proteinExistence type="predicted"/>
<comment type="caution">
    <text evidence="1">The sequence shown here is derived from an EMBL/GenBank/DDBJ whole genome shotgun (WGS) entry which is preliminary data.</text>
</comment>
<evidence type="ECO:0000313" key="2">
    <source>
        <dbReference type="Proteomes" id="UP000215914"/>
    </source>
</evidence>
<dbReference type="Gramene" id="mRNA:HanXRQr2_Chr06g0252611">
    <property type="protein sequence ID" value="mRNA:HanXRQr2_Chr06g0252611"/>
    <property type="gene ID" value="HanXRQr2_Chr06g0252611"/>
</dbReference>
<accession>A0A9K3NIU5</accession>
<dbReference type="EMBL" id="MNCJ02000321">
    <property type="protein sequence ID" value="KAF5801829.1"/>
    <property type="molecule type" value="Genomic_DNA"/>
</dbReference>